<keyword evidence="2" id="KW-1185">Reference proteome</keyword>
<dbReference type="EMBL" id="OX597834">
    <property type="protein sequence ID" value="CAI9738671.1"/>
    <property type="molecule type" value="Genomic_DNA"/>
</dbReference>
<reference evidence="1" key="1">
    <citation type="submission" date="2023-08" db="EMBL/GenBank/DDBJ databases">
        <authorList>
            <person name="Alioto T."/>
            <person name="Alioto T."/>
            <person name="Gomez Garrido J."/>
        </authorList>
    </citation>
    <scope>NUCLEOTIDE SEQUENCE</scope>
</reference>
<accession>A0AA36BS75</accession>
<proteinExistence type="predicted"/>
<evidence type="ECO:0000313" key="2">
    <source>
        <dbReference type="Proteomes" id="UP001162480"/>
    </source>
</evidence>
<gene>
    <name evidence="1" type="ORF">OCTVUL_1B019445</name>
</gene>
<name>A0AA36BS75_OCTVU</name>
<organism evidence="1 2">
    <name type="scientific">Octopus vulgaris</name>
    <name type="common">Common octopus</name>
    <dbReference type="NCBI Taxonomy" id="6645"/>
    <lineage>
        <taxon>Eukaryota</taxon>
        <taxon>Metazoa</taxon>
        <taxon>Spiralia</taxon>
        <taxon>Lophotrochozoa</taxon>
        <taxon>Mollusca</taxon>
        <taxon>Cephalopoda</taxon>
        <taxon>Coleoidea</taxon>
        <taxon>Octopodiformes</taxon>
        <taxon>Octopoda</taxon>
        <taxon>Incirrata</taxon>
        <taxon>Octopodidae</taxon>
        <taxon>Octopus</taxon>
    </lineage>
</organism>
<protein>
    <submittedName>
        <fullName evidence="1">Uncharacterized protein</fullName>
    </submittedName>
</protein>
<sequence>MVNIGMDSMVITKPILFCSVQRYEHRSSFIEYVVHSPEIFGAPNCNVIGSKRYAAHVCIDQFTDLSDERINTIQTVFVNPGNFRLHKNRGSLTEDMLLSFSY</sequence>
<dbReference type="AlphaFoldDB" id="A0AA36BS75"/>
<dbReference type="Proteomes" id="UP001162480">
    <property type="component" value="Chromosome 21"/>
</dbReference>
<evidence type="ECO:0000313" key="1">
    <source>
        <dbReference type="EMBL" id="CAI9738671.1"/>
    </source>
</evidence>